<dbReference type="RefSeq" id="WP_348025680.1">
    <property type="nucleotide sequence ID" value="NZ_CP129113.1"/>
</dbReference>
<gene>
    <name evidence="3" type="ORF">QR721_07785</name>
</gene>
<feature type="transmembrane region" description="Helical" evidence="2">
    <location>
        <begin position="6"/>
        <end position="23"/>
    </location>
</feature>
<evidence type="ECO:0000313" key="4">
    <source>
        <dbReference type="Proteomes" id="UP001180087"/>
    </source>
</evidence>
<proteinExistence type="predicted"/>
<protein>
    <recommendedName>
        <fullName evidence="5">Competence protein ComG</fullName>
    </recommendedName>
</protein>
<dbReference type="EMBL" id="CP129113">
    <property type="protein sequence ID" value="WLV23556.1"/>
    <property type="molecule type" value="Genomic_DNA"/>
</dbReference>
<dbReference type="Proteomes" id="UP001180087">
    <property type="component" value="Chromosome"/>
</dbReference>
<organism evidence="3 4">
    <name type="scientific">Aciduricibacillus chroicocephali</name>
    <dbReference type="NCBI Taxonomy" id="3054939"/>
    <lineage>
        <taxon>Bacteria</taxon>
        <taxon>Bacillati</taxon>
        <taxon>Bacillota</taxon>
        <taxon>Bacilli</taxon>
        <taxon>Bacillales</taxon>
        <taxon>Bacillaceae</taxon>
        <taxon>Aciduricibacillus</taxon>
    </lineage>
</organism>
<keyword evidence="4" id="KW-1185">Reference proteome</keyword>
<keyword evidence="2" id="KW-0812">Transmembrane</keyword>
<feature type="compositionally biased region" description="Basic and acidic residues" evidence="1">
    <location>
        <begin position="132"/>
        <end position="154"/>
    </location>
</feature>
<sequence length="154" mass="17710">MKNSKGFIFPAVLFYTAAIFLLIQTMTQMYLTEIRLTKNLIAQLETETLIQMRLHEARQEYKSKRPTNKILNKKYEYPHGFVEVALSETSPTKYKAALIAKTTNGGVRSISSTVDVPPPAKSNKKVDKKKKKEEEKMETEEPKKTPTKIKEKEE</sequence>
<evidence type="ECO:0000256" key="2">
    <source>
        <dbReference type="SAM" id="Phobius"/>
    </source>
</evidence>
<feature type="region of interest" description="Disordered" evidence="1">
    <location>
        <begin position="108"/>
        <end position="154"/>
    </location>
</feature>
<reference evidence="3" key="1">
    <citation type="submission" date="2023-06" db="EMBL/GenBank/DDBJ databases">
        <title>A Treasure from Seagulls: Isolation and Description of Aciduricobacillus qingdaonensis gen. nov., sp. nov., a Rare Obligately Uric Acid-utilizing Member in the Family Bacillaceae.</title>
        <authorList>
            <person name="Liu W."/>
            <person name="Wang B."/>
        </authorList>
    </citation>
    <scope>NUCLEOTIDE SEQUENCE</scope>
    <source>
        <strain evidence="3">44XB</strain>
    </source>
</reference>
<evidence type="ECO:0000313" key="3">
    <source>
        <dbReference type="EMBL" id="WLV23556.1"/>
    </source>
</evidence>
<keyword evidence="2" id="KW-1133">Transmembrane helix</keyword>
<keyword evidence="2" id="KW-0472">Membrane</keyword>
<evidence type="ECO:0008006" key="5">
    <source>
        <dbReference type="Google" id="ProtNLM"/>
    </source>
</evidence>
<name>A0ABY9KRX0_9BACI</name>
<feature type="compositionally biased region" description="Basic residues" evidence="1">
    <location>
        <begin position="122"/>
        <end position="131"/>
    </location>
</feature>
<accession>A0ABY9KRX0</accession>
<evidence type="ECO:0000256" key="1">
    <source>
        <dbReference type="SAM" id="MobiDB-lite"/>
    </source>
</evidence>